<dbReference type="InterPro" id="IPR032421">
    <property type="entry name" value="PMT_4TMC"/>
</dbReference>
<dbReference type="InterPro" id="IPR036300">
    <property type="entry name" value="MIR_dom_sf"/>
</dbReference>
<keyword evidence="7 14" id="KW-0812">Transmembrane</keyword>
<sequence length="806" mass="92674">MDTHNLKQRGRSTYNEAEVLTLADNDDDYYKEKEHAAAVAAVNTTRGTYTSSGIFEEPHFSGKSHGVTAVKTYGAYPALTVDSVDEDDSLTDFSAARLDAGVRGLLRSRDFVITLFLTLASLFTRLYKIGRRPNVTWDEAHFGKFGAYYINGTFYHDVHPPLAKMLVALAEVVAGHNGTFKFNSGKKYPSYVDYSSMRAQVALYGVALVPLAYLTCRHLHISRSMSTLAACFVLFDNALCVMSRFILLDEPLLFFTALTLWSATGFQHVNKHGREFTLHWWKWLVLTGFSLGCVMSSKWIGFFCVLMVGIATIDDLFRKFCDRMPWELYGRHWVARAVALILVPLVIYIACFWVHFQLLYRAGTGDHKLSAKFQAHLKGNRLNTQPYDVTYGAFIDLRAVFNGPGLLHSHVHRYPSGSRLQQVTCFPHRDNNNVWQLQKARGISANYTLDPIEFVQNGDIIQIVHNKTGAALRASKHVLAPLTTSHFEVAAENITDTSDAGLSNWRVEIVEQQYSGYRDKRVHAMTTMFRLRHQETGCLLRVGSRRLPEWGWRQSEITCLPDKSGKKDIRSKDVLWYVEHNRNKRMARDDLSKYVKSSFFVNMVQLNIEMAKTNNALWPDANKYSTLESRPLSWPFLIYPMRMVGWGDKSTKFYEIGNPLLWWASAIACIFYPFRLLCWLCCIRRQRPGWTVKGLLELWDNSKFLWGGWALHYIPFFLMGRVTYIHHYLPALYFGLLLLAYELDRFFVHWRRGRFLVPAAWVIGFVVGVVFLYFAPFTYGWDKPAKLLAGRRWLSTWNVYEDLNAL</sequence>
<dbReference type="Pfam" id="PF16192">
    <property type="entry name" value="PMT_4TMC"/>
    <property type="match status" value="1"/>
</dbReference>
<dbReference type="SUPFAM" id="SSF82109">
    <property type="entry name" value="MIR domain"/>
    <property type="match status" value="1"/>
</dbReference>
<dbReference type="PANTHER" id="PTHR10050:SF46">
    <property type="entry name" value="PROTEIN O-MANNOSYL-TRANSFERASE 2"/>
    <property type="match status" value="1"/>
</dbReference>
<keyword evidence="10 14" id="KW-1133">Transmembrane helix</keyword>
<dbReference type="PROSITE" id="PS50919">
    <property type="entry name" value="MIR"/>
    <property type="match status" value="2"/>
</dbReference>
<evidence type="ECO:0000256" key="10">
    <source>
        <dbReference type="ARBA" id="ARBA00022989"/>
    </source>
</evidence>
<evidence type="ECO:0000313" key="16">
    <source>
        <dbReference type="EMBL" id="KAJ1648379.1"/>
    </source>
</evidence>
<keyword evidence="8" id="KW-0677">Repeat</keyword>
<evidence type="ECO:0000256" key="13">
    <source>
        <dbReference type="ARBA" id="ARBA00045102"/>
    </source>
</evidence>
<gene>
    <name evidence="16" type="primary">PMT2_1</name>
    <name evidence="16" type="ORF">LPJ64_000328</name>
</gene>
<feature type="transmembrane region" description="Helical" evidence="14">
    <location>
        <begin position="280"/>
        <end position="313"/>
    </location>
</feature>
<evidence type="ECO:0000256" key="5">
    <source>
        <dbReference type="ARBA" id="ARBA00022676"/>
    </source>
</evidence>
<feature type="domain" description="MIR" evidence="15">
    <location>
        <begin position="386"/>
        <end position="440"/>
    </location>
</feature>
<comment type="pathway">
    <text evidence="2 14">Protein modification; protein glycosylation.</text>
</comment>
<dbReference type="GO" id="GO:0004169">
    <property type="term" value="F:dolichyl-phosphate-mannose-protein mannosyltransferase activity"/>
    <property type="evidence" value="ECO:0007669"/>
    <property type="project" value="UniProtKB-UniRule"/>
</dbReference>
<comment type="similarity">
    <text evidence="3 14">Belongs to the glycosyltransferase 39 family.</text>
</comment>
<evidence type="ECO:0000256" key="6">
    <source>
        <dbReference type="ARBA" id="ARBA00022679"/>
    </source>
</evidence>
<dbReference type="PANTHER" id="PTHR10050">
    <property type="entry name" value="DOLICHYL-PHOSPHATE-MANNOSE--PROTEIN MANNOSYLTRANSFERASE"/>
    <property type="match status" value="1"/>
</dbReference>
<dbReference type="EC" id="2.4.1.109" evidence="4 14"/>
<evidence type="ECO:0000256" key="2">
    <source>
        <dbReference type="ARBA" id="ARBA00004922"/>
    </source>
</evidence>
<comment type="function">
    <text evidence="14">Transfers mannose from Dol-P-mannose to Ser or Thr residues on proteins.</text>
</comment>
<evidence type="ECO:0000256" key="11">
    <source>
        <dbReference type="ARBA" id="ARBA00023136"/>
    </source>
</evidence>
<protein>
    <recommendedName>
        <fullName evidence="4 14">Dolichyl-phosphate-mannose--protein mannosyltransferase</fullName>
        <ecNumber evidence="4 14">2.4.1.109</ecNumber>
    </recommendedName>
</protein>
<keyword evidence="11 14" id="KW-0472">Membrane</keyword>
<dbReference type="Pfam" id="PF02815">
    <property type="entry name" value="MIR"/>
    <property type="match status" value="1"/>
</dbReference>
<accession>A0A9W7XRQ6</accession>
<dbReference type="InterPro" id="IPR003342">
    <property type="entry name" value="ArnT-like_N"/>
</dbReference>
<evidence type="ECO:0000256" key="1">
    <source>
        <dbReference type="ARBA" id="ARBA00004477"/>
    </source>
</evidence>
<evidence type="ECO:0000256" key="8">
    <source>
        <dbReference type="ARBA" id="ARBA00022737"/>
    </source>
</evidence>
<dbReference type="InterPro" id="IPR016093">
    <property type="entry name" value="MIR_motif"/>
</dbReference>
<evidence type="ECO:0000256" key="7">
    <source>
        <dbReference type="ARBA" id="ARBA00022692"/>
    </source>
</evidence>
<reference evidence="16" key="1">
    <citation type="submission" date="2022-07" db="EMBL/GenBank/DDBJ databases">
        <title>Phylogenomic reconstructions and comparative analyses of Kickxellomycotina fungi.</title>
        <authorList>
            <person name="Reynolds N.K."/>
            <person name="Stajich J.E."/>
            <person name="Barry K."/>
            <person name="Grigoriev I.V."/>
            <person name="Crous P."/>
            <person name="Smith M.E."/>
        </authorList>
    </citation>
    <scope>NUCLEOTIDE SEQUENCE</scope>
    <source>
        <strain evidence="16">NBRC 105413</strain>
    </source>
</reference>
<dbReference type="Gene3D" id="2.80.10.50">
    <property type="match status" value="1"/>
</dbReference>
<name>A0A9W7XRQ6_9FUNG</name>
<dbReference type="InterPro" id="IPR027005">
    <property type="entry name" value="PMT-like"/>
</dbReference>
<evidence type="ECO:0000256" key="3">
    <source>
        <dbReference type="ARBA" id="ARBA00007222"/>
    </source>
</evidence>
<dbReference type="Pfam" id="PF02366">
    <property type="entry name" value="PMT"/>
    <property type="match status" value="1"/>
</dbReference>
<proteinExistence type="inferred from homology"/>
<comment type="caution">
    <text evidence="16">The sequence shown here is derived from an EMBL/GenBank/DDBJ whole genome shotgun (WGS) entry which is preliminary data.</text>
</comment>
<feature type="transmembrane region" description="Helical" evidence="14">
    <location>
        <begin position="333"/>
        <end position="356"/>
    </location>
</feature>
<evidence type="ECO:0000256" key="14">
    <source>
        <dbReference type="RuleBase" id="RU367007"/>
    </source>
</evidence>
<feature type="domain" description="MIR" evidence="15">
    <location>
        <begin position="519"/>
        <end position="581"/>
    </location>
</feature>
<evidence type="ECO:0000259" key="15">
    <source>
        <dbReference type="PROSITE" id="PS50919"/>
    </source>
</evidence>
<feature type="transmembrane region" description="Helical" evidence="14">
    <location>
        <begin position="755"/>
        <end position="775"/>
    </location>
</feature>
<dbReference type="EMBL" id="JANBOH010000006">
    <property type="protein sequence ID" value="KAJ1648379.1"/>
    <property type="molecule type" value="Genomic_DNA"/>
</dbReference>
<evidence type="ECO:0000256" key="9">
    <source>
        <dbReference type="ARBA" id="ARBA00022824"/>
    </source>
</evidence>
<dbReference type="Proteomes" id="UP001145021">
    <property type="component" value="Unassembled WGS sequence"/>
</dbReference>
<comment type="catalytic activity">
    <reaction evidence="12 14">
        <text>a di-trans,poly-cis-dolichyl beta-D-mannosyl phosphate + L-threonyl-[protein] = 3-O-(alpha-D-mannosyl)-L-threonyl-[protein] + a di-trans,poly-cis-dolichyl phosphate + H(+)</text>
        <dbReference type="Rhea" id="RHEA:53396"/>
        <dbReference type="Rhea" id="RHEA-COMP:11060"/>
        <dbReference type="Rhea" id="RHEA-COMP:13547"/>
        <dbReference type="Rhea" id="RHEA-COMP:19498"/>
        <dbReference type="Rhea" id="RHEA-COMP:19501"/>
        <dbReference type="ChEBI" id="CHEBI:15378"/>
        <dbReference type="ChEBI" id="CHEBI:30013"/>
        <dbReference type="ChEBI" id="CHEBI:57683"/>
        <dbReference type="ChEBI" id="CHEBI:58211"/>
        <dbReference type="ChEBI" id="CHEBI:137323"/>
        <dbReference type="EC" id="2.4.1.109"/>
    </reaction>
</comment>
<evidence type="ECO:0000313" key="17">
    <source>
        <dbReference type="Proteomes" id="UP001145021"/>
    </source>
</evidence>
<keyword evidence="5 14" id="KW-0328">Glycosyltransferase</keyword>
<feature type="transmembrane region" description="Helical" evidence="14">
    <location>
        <begin position="704"/>
        <end position="719"/>
    </location>
</feature>
<comment type="catalytic activity">
    <reaction evidence="13 14">
        <text>a di-trans,poly-cis-dolichyl beta-D-mannosyl phosphate + L-seryl-[protein] = 3-O-(alpha-D-mannosyl)-L-seryl-[protein] + a di-trans,poly-cis-dolichyl phosphate + H(+)</text>
        <dbReference type="Rhea" id="RHEA:17377"/>
        <dbReference type="Rhea" id="RHEA-COMP:9863"/>
        <dbReference type="Rhea" id="RHEA-COMP:13546"/>
        <dbReference type="Rhea" id="RHEA-COMP:19498"/>
        <dbReference type="Rhea" id="RHEA-COMP:19501"/>
        <dbReference type="ChEBI" id="CHEBI:15378"/>
        <dbReference type="ChEBI" id="CHEBI:29999"/>
        <dbReference type="ChEBI" id="CHEBI:57683"/>
        <dbReference type="ChEBI" id="CHEBI:58211"/>
        <dbReference type="ChEBI" id="CHEBI:137321"/>
        <dbReference type="EC" id="2.4.1.109"/>
    </reaction>
</comment>
<keyword evidence="9 14" id="KW-0256">Endoplasmic reticulum</keyword>
<keyword evidence="6 14" id="KW-0808">Transferase</keyword>
<feature type="transmembrane region" description="Helical" evidence="14">
    <location>
        <begin position="660"/>
        <end position="683"/>
    </location>
</feature>
<dbReference type="SMART" id="SM00472">
    <property type="entry name" value="MIR"/>
    <property type="match status" value="3"/>
</dbReference>
<keyword evidence="17" id="KW-1185">Reference proteome</keyword>
<feature type="transmembrane region" description="Helical" evidence="14">
    <location>
        <begin position="725"/>
        <end position="743"/>
    </location>
</feature>
<evidence type="ECO:0000256" key="4">
    <source>
        <dbReference type="ARBA" id="ARBA00012839"/>
    </source>
</evidence>
<dbReference type="GO" id="GO:0005789">
    <property type="term" value="C:endoplasmic reticulum membrane"/>
    <property type="evidence" value="ECO:0007669"/>
    <property type="project" value="UniProtKB-SubCell"/>
</dbReference>
<dbReference type="AlphaFoldDB" id="A0A9W7XRQ6"/>
<feature type="transmembrane region" description="Helical" evidence="14">
    <location>
        <begin position="228"/>
        <end position="247"/>
    </location>
</feature>
<organism evidence="16 17">
    <name type="scientific">Coemansia asiatica</name>
    <dbReference type="NCBI Taxonomy" id="1052880"/>
    <lineage>
        <taxon>Eukaryota</taxon>
        <taxon>Fungi</taxon>
        <taxon>Fungi incertae sedis</taxon>
        <taxon>Zoopagomycota</taxon>
        <taxon>Kickxellomycotina</taxon>
        <taxon>Kickxellomycetes</taxon>
        <taxon>Kickxellales</taxon>
        <taxon>Kickxellaceae</taxon>
        <taxon>Coemansia</taxon>
    </lineage>
</organism>
<comment type="subcellular location">
    <subcellularLocation>
        <location evidence="1 14">Endoplasmic reticulum membrane</location>
        <topology evidence="1 14">Multi-pass membrane protein</topology>
    </subcellularLocation>
</comment>
<evidence type="ECO:0000256" key="12">
    <source>
        <dbReference type="ARBA" id="ARBA00045085"/>
    </source>
</evidence>